<protein>
    <submittedName>
        <fullName evidence="1">Uncharacterized protein</fullName>
    </submittedName>
</protein>
<name>A0A6A5ZRA0_9PLEO</name>
<evidence type="ECO:0000313" key="1">
    <source>
        <dbReference type="EMBL" id="KAF2121393.1"/>
    </source>
</evidence>
<dbReference type="Proteomes" id="UP000799770">
    <property type="component" value="Unassembled WGS sequence"/>
</dbReference>
<organism evidence="1 2">
    <name type="scientific">Lophiotrema nucula</name>
    <dbReference type="NCBI Taxonomy" id="690887"/>
    <lineage>
        <taxon>Eukaryota</taxon>
        <taxon>Fungi</taxon>
        <taxon>Dikarya</taxon>
        <taxon>Ascomycota</taxon>
        <taxon>Pezizomycotina</taxon>
        <taxon>Dothideomycetes</taxon>
        <taxon>Pleosporomycetidae</taxon>
        <taxon>Pleosporales</taxon>
        <taxon>Lophiotremataceae</taxon>
        <taxon>Lophiotrema</taxon>
    </lineage>
</organism>
<dbReference type="AlphaFoldDB" id="A0A6A5ZRA0"/>
<evidence type="ECO:0000313" key="2">
    <source>
        <dbReference type="Proteomes" id="UP000799770"/>
    </source>
</evidence>
<gene>
    <name evidence="1" type="ORF">BDV96DRAFT_564179</name>
</gene>
<reference evidence="1" key="1">
    <citation type="journal article" date="2020" name="Stud. Mycol.">
        <title>101 Dothideomycetes genomes: a test case for predicting lifestyles and emergence of pathogens.</title>
        <authorList>
            <person name="Haridas S."/>
            <person name="Albert R."/>
            <person name="Binder M."/>
            <person name="Bloem J."/>
            <person name="Labutti K."/>
            <person name="Salamov A."/>
            <person name="Andreopoulos B."/>
            <person name="Baker S."/>
            <person name="Barry K."/>
            <person name="Bills G."/>
            <person name="Bluhm B."/>
            <person name="Cannon C."/>
            <person name="Castanera R."/>
            <person name="Culley D."/>
            <person name="Daum C."/>
            <person name="Ezra D."/>
            <person name="Gonzalez J."/>
            <person name="Henrissat B."/>
            <person name="Kuo A."/>
            <person name="Liang C."/>
            <person name="Lipzen A."/>
            <person name="Lutzoni F."/>
            <person name="Magnuson J."/>
            <person name="Mondo S."/>
            <person name="Nolan M."/>
            <person name="Ohm R."/>
            <person name="Pangilinan J."/>
            <person name="Park H.-J."/>
            <person name="Ramirez L."/>
            <person name="Alfaro M."/>
            <person name="Sun H."/>
            <person name="Tritt A."/>
            <person name="Yoshinaga Y."/>
            <person name="Zwiers L.-H."/>
            <person name="Turgeon B."/>
            <person name="Goodwin S."/>
            <person name="Spatafora J."/>
            <person name="Crous P."/>
            <person name="Grigoriev I."/>
        </authorList>
    </citation>
    <scope>NUCLEOTIDE SEQUENCE</scope>
    <source>
        <strain evidence="1">CBS 627.86</strain>
    </source>
</reference>
<keyword evidence="2" id="KW-1185">Reference proteome</keyword>
<dbReference type="EMBL" id="ML977312">
    <property type="protein sequence ID" value="KAF2121393.1"/>
    <property type="molecule type" value="Genomic_DNA"/>
</dbReference>
<proteinExistence type="predicted"/>
<sequence length="64" mass="7108">MLFLPSGHLVSCIASDLILADVSSVPFHLRNALGSYPGNRVSRITKDIGRRHSGRHHCSADRRR</sequence>
<accession>A0A6A5ZRA0</accession>